<dbReference type="AlphaFoldDB" id="A0A3P7KCN7"/>
<dbReference type="Proteomes" id="UP000270094">
    <property type="component" value="Unassembled WGS sequence"/>
</dbReference>
<gene>
    <name evidence="1" type="ORF">SVUK_LOCUS21035</name>
</gene>
<sequence>MPCGKVAESPDIATVIAFLADRSQPSYIVSQTIVADGGTSIVTAANAARAPLEKNL</sequence>
<evidence type="ECO:0000313" key="1">
    <source>
        <dbReference type="EMBL" id="VDM86037.1"/>
    </source>
</evidence>
<dbReference type="EMBL" id="UYYB01149242">
    <property type="protein sequence ID" value="VDM86037.1"/>
    <property type="molecule type" value="Genomic_DNA"/>
</dbReference>
<organism evidence="1 2">
    <name type="scientific">Strongylus vulgaris</name>
    <name type="common">Blood worm</name>
    <dbReference type="NCBI Taxonomy" id="40348"/>
    <lineage>
        <taxon>Eukaryota</taxon>
        <taxon>Metazoa</taxon>
        <taxon>Ecdysozoa</taxon>
        <taxon>Nematoda</taxon>
        <taxon>Chromadorea</taxon>
        <taxon>Rhabditida</taxon>
        <taxon>Rhabditina</taxon>
        <taxon>Rhabditomorpha</taxon>
        <taxon>Strongyloidea</taxon>
        <taxon>Strongylidae</taxon>
        <taxon>Strongylus</taxon>
    </lineage>
</organism>
<protein>
    <submittedName>
        <fullName evidence="1">Uncharacterized protein</fullName>
    </submittedName>
</protein>
<name>A0A3P7KCN7_STRVU</name>
<evidence type="ECO:0000313" key="2">
    <source>
        <dbReference type="Proteomes" id="UP000270094"/>
    </source>
</evidence>
<dbReference type="PANTHER" id="PTHR44115:SF4">
    <property type="entry name" value="OXIDOREDUCTASE"/>
    <property type="match status" value="1"/>
</dbReference>
<dbReference type="OrthoDB" id="47007at2759"/>
<dbReference type="Gene3D" id="3.40.50.720">
    <property type="entry name" value="NAD(P)-binding Rossmann-like Domain"/>
    <property type="match status" value="1"/>
</dbReference>
<reference evidence="1 2" key="1">
    <citation type="submission" date="2018-11" db="EMBL/GenBank/DDBJ databases">
        <authorList>
            <consortium name="Pathogen Informatics"/>
        </authorList>
    </citation>
    <scope>NUCLEOTIDE SEQUENCE [LARGE SCALE GENOMIC DNA]</scope>
</reference>
<accession>A0A3P7KCN7</accession>
<dbReference type="PANTHER" id="PTHR44115">
    <property type="entry name" value="PROTEIN CBG09704"/>
    <property type="match status" value="1"/>
</dbReference>
<keyword evidence="2" id="KW-1185">Reference proteome</keyword>
<proteinExistence type="predicted"/>